<dbReference type="AlphaFoldDB" id="A0A5D3DTP0"/>
<protein>
    <submittedName>
        <fullName evidence="1">Zf-RVT domain-containing protein</fullName>
    </submittedName>
</protein>
<name>A0A5D3DTP0_CUCMM</name>
<evidence type="ECO:0000313" key="1">
    <source>
        <dbReference type="EMBL" id="TYK26650.1"/>
    </source>
</evidence>
<gene>
    <name evidence="1" type="ORF">E5676_scaffold313G003000</name>
</gene>
<comment type="caution">
    <text evidence="1">The sequence shown here is derived from an EMBL/GenBank/DDBJ whole genome shotgun (WGS) entry which is preliminary data.</text>
</comment>
<proteinExistence type="predicted"/>
<reference evidence="1 2" key="1">
    <citation type="submission" date="2019-08" db="EMBL/GenBank/DDBJ databases">
        <title>Draft genome sequences of two oriental melons (Cucumis melo L. var makuwa).</title>
        <authorList>
            <person name="Kwon S.-Y."/>
        </authorList>
    </citation>
    <scope>NUCLEOTIDE SEQUENCE [LARGE SCALE GENOMIC DNA]</scope>
    <source>
        <strain evidence="2">cv. Chang Bougi</strain>
        <tissue evidence="1">Leaf</tissue>
    </source>
</reference>
<evidence type="ECO:0000313" key="2">
    <source>
        <dbReference type="Proteomes" id="UP000321947"/>
    </source>
</evidence>
<dbReference type="Proteomes" id="UP000321947">
    <property type="component" value="Unassembled WGS sequence"/>
</dbReference>
<sequence length="167" mass="19586">MVFLVFSADSGVGRSWCLRAILRKQDSLKEHVWMEVEDGKRYRVWLDPWLQGVPYFSRLGRRCFMMRDRWVWIPGRQGDFSIASSWDTIHPQCGWVRWTGLLLGGGNVPKHSFCACWPLKIYWALEIGCICGIVRYAIVHSLPWGVESRDHLFFSYPFEGDVWSRVL</sequence>
<accession>A0A5D3DTP0</accession>
<dbReference type="EMBL" id="SSTD01003373">
    <property type="protein sequence ID" value="TYK26650.1"/>
    <property type="molecule type" value="Genomic_DNA"/>
</dbReference>
<organism evidence="1 2">
    <name type="scientific">Cucumis melo var. makuwa</name>
    <name type="common">Oriental melon</name>
    <dbReference type="NCBI Taxonomy" id="1194695"/>
    <lineage>
        <taxon>Eukaryota</taxon>
        <taxon>Viridiplantae</taxon>
        <taxon>Streptophyta</taxon>
        <taxon>Embryophyta</taxon>
        <taxon>Tracheophyta</taxon>
        <taxon>Spermatophyta</taxon>
        <taxon>Magnoliopsida</taxon>
        <taxon>eudicotyledons</taxon>
        <taxon>Gunneridae</taxon>
        <taxon>Pentapetalae</taxon>
        <taxon>rosids</taxon>
        <taxon>fabids</taxon>
        <taxon>Cucurbitales</taxon>
        <taxon>Cucurbitaceae</taxon>
        <taxon>Benincaseae</taxon>
        <taxon>Cucumis</taxon>
    </lineage>
</organism>